<dbReference type="OrthoDB" id="4540541at2"/>
<feature type="transmembrane region" description="Helical" evidence="1">
    <location>
        <begin position="151"/>
        <end position="170"/>
    </location>
</feature>
<organism evidence="2 3">
    <name type="scientific">Cellulomonas cellasea DSM 20118</name>
    <dbReference type="NCBI Taxonomy" id="1408250"/>
    <lineage>
        <taxon>Bacteria</taxon>
        <taxon>Bacillati</taxon>
        <taxon>Actinomycetota</taxon>
        <taxon>Actinomycetes</taxon>
        <taxon>Micrococcales</taxon>
        <taxon>Cellulomonadaceae</taxon>
        <taxon>Cellulomonas</taxon>
    </lineage>
</organism>
<dbReference type="EMBL" id="AXNT01000010">
    <property type="protein sequence ID" value="KGM03597.1"/>
    <property type="molecule type" value="Genomic_DNA"/>
</dbReference>
<dbReference type="Pfam" id="PF07099">
    <property type="entry name" value="DUF1361"/>
    <property type="match status" value="1"/>
</dbReference>
<accession>A0A0A0BBX6</accession>
<proteinExistence type="predicted"/>
<evidence type="ECO:0008006" key="4">
    <source>
        <dbReference type="Google" id="ProtNLM"/>
    </source>
</evidence>
<dbReference type="RefSeq" id="WP_052103445.1">
    <property type="nucleotide sequence ID" value="NZ_AXNT01000010.1"/>
</dbReference>
<feature type="transmembrane region" description="Helical" evidence="1">
    <location>
        <begin position="36"/>
        <end position="58"/>
    </location>
</feature>
<keyword evidence="1" id="KW-0472">Membrane</keyword>
<keyword evidence="1" id="KW-0812">Transmembrane</keyword>
<keyword evidence="3" id="KW-1185">Reference proteome</keyword>
<comment type="caution">
    <text evidence="2">The sequence shown here is derived from an EMBL/GenBank/DDBJ whole genome shotgun (WGS) entry which is preliminary data.</text>
</comment>
<sequence>MLDSLIGGVLGMDVFAAVLVLARARVFGTRLYRPMLLNLALCAAPLLVLLAGLLVVVLTRLAGAPDWVEWLLAGVTAVVWLLLLPNAGYLVTELNLSHRRDGDGVPMWFDIGLVIGLAMAGVLTTVLNVFAVHLSYALLRYGDRASALEHADGRVLVGVLLLLVWLGMYLGRYLRLNSWDVTHPTALVRKLHAHVVTERQAGALVGFCVTHTVFFALMYVVVIGPVVAGLAAAER</sequence>
<reference evidence="2 3" key="1">
    <citation type="submission" date="2013-10" db="EMBL/GenBank/DDBJ databases">
        <authorList>
            <person name="Wang G."/>
            <person name="Zhuang W."/>
        </authorList>
    </citation>
    <scope>NUCLEOTIDE SEQUENCE [LARGE SCALE GENOMIC DNA]</scope>
    <source>
        <strain evidence="2 3">DSM 20118</strain>
    </source>
</reference>
<gene>
    <name evidence="2" type="ORF">Q760_00420</name>
</gene>
<dbReference type="AlphaFoldDB" id="A0A0A0BBX6"/>
<name>A0A0A0BBX6_9CELL</name>
<feature type="transmembrane region" description="Helical" evidence="1">
    <location>
        <begin position="5"/>
        <end position="24"/>
    </location>
</feature>
<evidence type="ECO:0000313" key="3">
    <source>
        <dbReference type="Proteomes" id="UP000029833"/>
    </source>
</evidence>
<dbReference type="InterPro" id="IPR009793">
    <property type="entry name" value="DUF1361"/>
</dbReference>
<evidence type="ECO:0000256" key="1">
    <source>
        <dbReference type="SAM" id="Phobius"/>
    </source>
</evidence>
<protein>
    <recommendedName>
        <fullName evidence="4">DUF1361 domain-containing protein</fullName>
    </recommendedName>
</protein>
<dbReference type="STRING" id="1408250.Q760_00420"/>
<feature type="transmembrane region" description="Helical" evidence="1">
    <location>
        <begin position="111"/>
        <end position="139"/>
    </location>
</feature>
<feature type="transmembrane region" description="Helical" evidence="1">
    <location>
        <begin position="70"/>
        <end position="91"/>
    </location>
</feature>
<dbReference type="Proteomes" id="UP000029833">
    <property type="component" value="Unassembled WGS sequence"/>
</dbReference>
<evidence type="ECO:0000313" key="2">
    <source>
        <dbReference type="EMBL" id="KGM03597.1"/>
    </source>
</evidence>
<keyword evidence="1" id="KW-1133">Transmembrane helix</keyword>